<dbReference type="Proteomes" id="UP001250218">
    <property type="component" value="Unassembled WGS sequence"/>
</dbReference>
<comment type="caution">
    <text evidence="1">The sequence shown here is derived from an EMBL/GenBank/DDBJ whole genome shotgun (WGS) entry which is preliminary data.</text>
</comment>
<gene>
    <name evidence="1" type="ORF">P7I04_13580</name>
</gene>
<protein>
    <submittedName>
        <fullName evidence="1">Uncharacterized protein</fullName>
    </submittedName>
</protein>
<name>A0AAW8UFM4_9LACT</name>
<dbReference type="AlphaFoldDB" id="A0AAW8UFM4"/>
<dbReference type="RefSeq" id="WP_311955178.1">
    <property type="nucleotide sequence ID" value="NZ_JARQDL010000017.1"/>
</dbReference>
<proteinExistence type="predicted"/>
<evidence type="ECO:0000313" key="2">
    <source>
        <dbReference type="Proteomes" id="UP001250218"/>
    </source>
</evidence>
<dbReference type="EMBL" id="JARQDL010000017">
    <property type="protein sequence ID" value="MDT2947048.1"/>
    <property type="molecule type" value="Genomic_DNA"/>
</dbReference>
<sequence>MSAPYTYIAQDIKDTHDLYERVINSGRMLDEEEIISKGKIDKLYKVIMEIEAQEYS</sequence>
<accession>A0AAW8UFM4</accession>
<evidence type="ECO:0000313" key="1">
    <source>
        <dbReference type="EMBL" id="MDT2947048.1"/>
    </source>
</evidence>
<reference evidence="1" key="1">
    <citation type="submission" date="2023-03" db="EMBL/GenBank/DDBJ databases">
        <authorList>
            <person name="Shen W."/>
            <person name="Cai J."/>
        </authorList>
    </citation>
    <scope>NUCLEOTIDE SEQUENCE</scope>
    <source>
        <strain evidence="1">Y37</strain>
    </source>
</reference>
<organism evidence="1 2">
    <name type="scientific">Lactococcus lactis</name>
    <dbReference type="NCBI Taxonomy" id="1358"/>
    <lineage>
        <taxon>Bacteria</taxon>
        <taxon>Bacillati</taxon>
        <taxon>Bacillota</taxon>
        <taxon>Bacilli</taxon>
        <taxon>Lactobacillales</taxon>
        <taxon>Streptococcaceae</taxon>
        <taxon>Lactococcus</taxon>
    </lineage>
</organism>